<accession>A0ACC3NBF2</accession>
<dbReference type="Proteomes" id="UP001281147">
    <property type="component" value="Unassembled WGS sequence"/>
</dbReference>
<organism evidence="1 2">
    <name type="scientific">Vermiconidia calcicola</name>
    <dbReference type="NCBI Taxonomy" id="1690605"/>
    <lineage>
        <taxon>Eukaryota</taxon>
        <taxon>Fungi</taxon>
        <taxon>Dikarya</taxon>
        <taxon>Ascomycota</taxon>
        <taxon>Pezizomycotina</taxon>
        <taxon>Dothideomycetes</taxon>
        <taxon>Dothideomycetidae</taxon>
        <taxon>Mycosphaerellales</taxon>
        <taxon>Extremaceae</taxon>
        <taxon>Vermiconidia</taxon>
    </lineage>
</organism>
<keyword evidence="2" id="KW-1185">Reference proteome</keyword>
<dbReference type="EMBL" id="JAUTXU010000070">
    <property type="protein sequence ID" value="KAK3712246.1"/>
    <property type="molecule type" value="Genomic_DNA"/>
</dbReference>
<reference evidence="1" key="1">
    <citation type="submission" date="2023-07" db="EMBL/GenBank/DDBJ databases">
        <title>Black Yeasts Isolated from many extreme environments.</title>
        <authorList>
            <person name="Coleine C."/>
            <person name="Stajich J.E."/>
            <person name="Selbmann L."/>
        </authorList>
    </citation>
    <scope>NUCLEOTIDE SEQUENCE</scope>
    <source>
        <strain evidence="1">CCFEE 5714</strain>
    </source>
</reference>
<sequence>MRAQQNVLPVKESAKEEDVLHPKYLVSLSSEGANFDKPHYRGDAYEDKPSEVAQKWRRETEGQPYLEQVRRSTHAFPDLRHLANWMEVSTTVTRYKYLSQHMLERDERAHRVHVCQVDFKQGKAPNVKHLTSRVELCDALVAQQPALDARVYVVEDLSRDMIELLGSTLDIDPHFFRAHVDDYMWNTQTKDAVERKRLDMLCRKQSHFRVRYLRPRYYRDTVSFERATKQAGKFNVLRHLDSDRSRDSLQDGAGAVATLMRAKASLWVRPNSTADQGALAVLLLDPTITEGYPLWGGYSSFTNWNSHKLPKPPRTSLYDDVVYWMTELDDTDVANMLKEPRTTVLPIFWIIASDWHQVIQYVTTQLGQIEWEIEVPTLRKGLGVDGTMQKLHPWRRNVTLYRGMVAQAIDCIFPQDVQRRAKQEDPDRGLAALYRDFQIVLEDIDRVQARIERIVSVATALQSIEESRRAIEQNNNVARLTYLATLFIPLTFVSGFLSMVPDVSELKRTFWIFFIIAIPLTVIALVAADFWHLRGKMGHILAKRKKKTD</sequence>
<name>A0ACC3NBF2_9PEZI</name>
<protein>
    <submittedName>
        <fullName evidence="1">Uncharacterized protein</fullName>
    </submittedName>
</protein>
<gene>
    <name evidence="1" type="ORF">LTR37_009108</name>
</gene>
<evidence type="ECO:0000313" key="1">
    <source>
        <dbReference type="EMBL" id="KAK3712246.1"/>
    </source>
</evidence>
<evidence type="ECO:0000313" key="2">
    <source>
        <dbReference type="Proteomes" id="UP001281147"/>
    </source>
</evidence>
<proteinExistence type="predicted"/>
<comment type="caution">
    <text evidence="1">The sequence shown here is derived from an EMBL/GenBank/DDBJ whole genome shotgun (WGS) entry which is preliminary data.</text>
</comment>